<keyword evidence="2" id="KW-1185">Reference proteome</keyword>
<reference evidence="1 2" key="1">
    <citation type="journal article" date="2022" name="Front. Microbiol.">
        <title>High genomic differentiation and limited gene flow indicate recent cryptic speciation within the genus Laspinema (cyanobacteria).</title>
        <authorList>
            <person name="Stanojkovic A."/>
            <person name="Skoupy S."/>
            <person name="Skaloud P."/>
            <person name="Dvorak P."/>
        </authorList>
    </citation>
    <scope>NUCLEOTIDE SEQUENCE [LARGE SCALE GENOMIC DNA]</scope>
    <source>
        <strain evidence="1 2">D2a</strain>
    </source>
</reference>
<proteinExistence type="predicted"/>
<name>A0ABT2MQG1_9CYAN</name>
<protein>
    <submittedName>
        <fullName evidence="1">Uncharacterized protein</fullName>
    </submittedName>
</protein>
<sequence length="54" mass="5649">MGSLLGDRTSRTLMRRSRLKCTSGPLPLARGGLGWGPSWPIAPNALFAAIAPGD</sequence>
<gene>
    <name evidence="1" type="ORF">NG799_11630</name>
</gene>
<organism evidence="1 2">
    <name type="scientific">Laspinema palackyanum D2a</name>
    <dbReference type="NCBI Taxonomy" id="2953684"/>
    <lineage>
        <taxon>Bacteria</taxon>
        <taxon>Bacillati</taxon>
        <taxon>Cyanobacteriota</taxon>
        <taxon>Cyanophyceae</taxon>
        <taxon>Oscillatoriophycideae</taxon>
        <taxon>Oscillatoriales</taxon>
        <taxon>Laspinemataceae</taxon>
        <taxon>Laspinema</taxon>
        <taxon>Laspinema palackyanum</taxon>
    </lineage>
</organism>
<dbReference type="RefSeq" id="WP_368006599.1">
    <property type="nucleotide sequence ID" value="NZ_JAMXFF010000015.1"/>
</dbReference>
<dbReference type="Proteomes" id="UP001525890">
    <property type="component" value="Unassembled WGS sequence"/>
</dbReference>
<evidence type="ECO:0000313" key="2">
    <source>
        <dbReference type="Proteomes" id="UP001525890"/>
    </source>
</evidence>
<dbReference type="EMBL" id="JAMXFF010000015">
    <property type="protein sequence ID" value="MCT7966986.1"/>
    <property type="molecule type" value="Genomic_DNA"/>
</dbReference>
<comment type="caution">
    <text evidence="1">The sequence shown here is derived from an EMBL/GenBank/DDBJ whole genome shotgun (WGS) entry which is preliminary data.</text>
</comment>
<evidence type="ECO:0000313" key="1">
    <source>
        <dbReference type="EMBL" id="MCT7966986.1"/>
    </source>
</evidence>
<accession>A0ABT2MQG1</accession>